<name>A0A8K0RL58_9HYPO</name>
<comment type="caution">
    <text evidence="1">The sequence shown here is derived from an EMBL/GenBank/DDBJ whole genome shotgun (WGS) entry which is preliminary data.</text>
</comment>
<keyword evidence="2" id="KW-1185">Reference proteome</keyword>
<evidence type="ECO:0000313" key="2">
    <source>
        <dbReference type="Proteomes" id="UP000813427"/>
    </source>
</evidence>
<evidence type="ECO:0000313" key="1">
    <source>
        <dbReference type="EMBL" id="KAH7232812.1"/>
    </source>
</evidence>
<gene>
    <name evidence="1" type="ORF">BKA59DRAFT_487390</name>
</gene>
<dbReference type="AlphaFoldDB" id="A0A8K0RL58"/>
<organism evidence="1 2">
    <name type="scientific">Fusarium tricinctum</name>
    <dbReference type="NCBI Taxonomy" id="61284"/>
    <lineage>
        <taxon>Eukaryota</taxon>
        <taxon>Fungi</taxon>
        <taxon>Dikarya</taxon>
        <taxon>Ascomycota</taxon>
        <taxon>Pezizomycotina</taxon>
        <taxon>Sordariomycetes</taxon>
        <taxon>Hypocreomycetidae</taxon>
        <taxon>Hypocreales</taxon>
        <taxon>Nectriaceae</taxon>
        <taxon>Fusarium</taxon>
        <taxon>Fusarium tricinctum species complex</taxon>
    </lineage>
</organism>
<dbReference type="Proteomes" id="UP000813427">
    <property type="component" value="Unassembled WGS sequence"/>
</dbReference>
<accession>A0A8K0RL58</accession>
<reference evidence="1" key="1">
    <citation type="journal article" date="2021" name="Nat. Commun.">
        <title>Genetic determinants of endophytism in the Arabidopsis root mycobiome.</title>
        <authorList>
            <person name="Mesny F."/>
            <person name="Miyauchi S."/>
            <person name="Thiergart T."/>
            <person name="Pickel B."/>
            <person name="Atanasova L."/>
            <person name="Karlsson M."/>
            <person name="Huettel B."/>
            <person name="Barry K.W."/>
            <person name="Haridas S."/>
            <person name="Chen C."/>
            <person name="Bauer D."/>
            <person name="Andreopoulos W."/>
            <person name="Pangilinan J."/>
            <person name="LaButti K."/>
            <person name="Riley R."/>
            <person name="Lipzen A."/>
            <person name="Clum A."/>
            <person name="Drula E."/>
            <person name="Henrissat B."/>
            <person name="Kohler A."/>
            <person name="Grigoriev I.V."/>
            <person name="Martin F.M."/>
            <person name="Hacquard S."/>
        </authorList>
    </citation>
    <scope>NUCLEOTIDE SEQUENCE</scope>
    <source>
        <strain evidence="1">MPI-SDFR-AT-0068</strain>
    </source>
</reference>
<protein>
    <submittedName>
        <fullName evidence="1">Uncharacterized protein</fullName>
    </submittedName>
</protein>
<sequence>MGFPMSFVGLDLGWGSRLWVELILPTLSVFCDSDASSPLCWPGSSLATELDATCLLSSKRWRHLAFLLVL</sequence>
<proteinExistence type="predicted"/>
<dbReference type="EMBL" id="JAGPXF010000008">
    <property type="protein sequence ID" value="KAH7232812.1"/>
    <property type="molecule type" value="Genomic_DNA"/>
</dbReference>